<organism evidence="1 2">
    <name type="scientific">Puccinia coronata f. sp. avenae</name>
    <dbReference type="NCBI Taxonomy" id="200324"/>
    <lineage>
        <taxon>Eukaryota</taxon>
        <taxon>Fungi</taxon>
        <taxon>Dikarya</taxon>
        <taxon>Basidiomycota</taxon>
        <taxon>Pucciniomycotina</taxon>
        <taxon>Pucciniomycetes</taxon>
        <taxon>Pucciniales</taxon>
        <taxon>Pucciniaceae</taxon>
        <taxon>Puccinia</taxon>
    </lineage>
</organism>
<evidence type="ECO:0000313" key="2">
    <source>
        <dbReference type="Proteomes" id="UP000235392"/>
    </source>
</evidence>
<reference evidence="1 2" key="1">
    <citation type="submission" date="2017-11" db="EMBL/GenBank/DDBJ databases">
        <title>De novo assembly and phasing of dikaryotic genomes from two isolates of Puccinia coronata f. sp. avenae, the causal agent of oat crown rust.</title>
        <authorList>
            <person name="Miller M.E."/>
            <person name="Zhang Y."/>
            <person name="Omidvar V."/>
            <person name="Sperschneider J."/>
            <person name="Schwessinger B."/>
            <person name="Raley C."/>
            <person name="Palmer J.M."/>
            <person name="Garnica D."/>
            <person name="Upadhyaya N."/>
            <person name="Rathjen J."/>
            <person name="Taylor J.M."/>
            <person name="Park R.F."/>
            <person name="Dodds P.N."/>
            <person name="Hirsch C.D."/>
            <person name="Kianian S.F."/>
            <person name="Figueroa M."/>
        </authorList>
    </citation>
    <scope>NUCLEOTIDE SEQUENCE [LARGE SCALE GENOMIC DNA]</scope>
    <source>
        <strain evidence="1">12SD80</strain>
    </source>
</reference>
<sequence length="65" mass="7418">MSFLESSKPQACPPSLRGVHTPLGDRLVCASHQKDYTFLLPTNLYRQEETLQAAFYKGVIYKDQK</sequence>
<accession>A0A2N5U375</accession>
<dbReference type="EMBL" id="PGCI01000250">
    <property type="protein sequence ID" value="PLW32148.1"/>
    <property type="molecule type" value="Genomic_DNA"/>
</dbReference>
<name>A0A2N5U375_9BASI</name>
<protein>
    <submittedName>
        <fullName evidence="1">Uncharacterized protein</fullName>
    </submittedName>
</protein>
<gene>
    <name evidence="1" type="ORF">PCASD_20328</name>
</gene>
<comment type="caution">
    <text evidence="1">The sequence shown here is derived from an EMBL/GenBank/DDBJ whole genome shotgun (WGS) entry which is preliminary data.</text>
</comment>
<evidence type="ECO:0000313" key="1">
    <source>
        <dbReference type="EMBL" id="PLW32148.1"/>
    </source>
</evidence>
<proteinExistence type="predicted"/>
<dbReference type="Proteomes" id="UP000235392">
    <property type="component" value="Unassembled WGS sequence"/>
</dbReference>
<dbReference type="AlphaFoldDB" id="A0A2N5U375"/>